<dbReference type="Gene3D" id="2.170.270.10">
    <property type="entry name" value="SET domain"/>
    <property type="match status" value="1"/>
</dbReference>
<dbReference type="AlphaFoldDB" id="G0S4D6"/>
<dbReference type="OrthoDB" id="438641at2759"/>
<dbReference type="CDD" id="cd20071">
    <property type="entry name" value="SET_SMYD"/>
    <property type="match status" value="1"/>
</dbReference>
<reference evidence="1 2" key="1">
    <citation type="journal article" date="2011" name="Cell">
        <title>Insight into structure and assembly of the nuclear pore complex by utilizing the genome of a eukaryotic thermophile.</title>
        <authorList>
            <person name="Amlacher S."/>
            <person name="Sarges P."/>
            <person name="Flemming D."/>
            <person name="van Noort V."/>
            <person name="Kunze R."/>
            <person name="Devos D.P."/>
            <person name="Arumugam M."/>
            <person name="Bork P."/>
            <person name="Hurt E."/>
        </authorList>
    </citation>
    <scope>NUCLEOTIDE SEQUENCE [LARGE SCALE GENOMIC DNA]</scope>
    <source>
        <strain evidence="2">DSM 1495 / CBS 144.50 / IMI 039719</strain>
    </source>
</reference>
<evidence type="ECO:0000313" key="1">
    <source>
        <dbReference type="EMBL" id="EGS22094.1"/>
    </source>
</evidence>
<dbReference type="PANTHER" id="PTHR47332:SF6">
    <property type="entry name" value="SET DOMAIN-CONTAINING PROTEIN"/>
    <property type="match status" value="1"/>
</dbReference>
<evidence type="ECO:0008006" key="3">
    <source>
        <dbReference type="Google" id="ProtNLM"/>
    </source>
</evidence>
<dbReference type="KEGG" id="cthr:CTHT_0039800"/>
<dbReference type="InterPro" id="IPR046341">
    <property type="entry name" value="SET_dom_sf"/>
</dbReference>
<dbReference type="InterPro" id="IPR053185">
    <property type="entry name" value="SET_domain_protein"/>
</dbReference>
<dbReference type="Proteomes" id="UP000008066">
    <property type="component" value="Unassembled WGS sequence"/>
</dbReference>
<dbReference type="EMBL" id="GL988041">
    <property type="protein sequence ID" value="EGS22094.1"/>
    <property type="molecule type" value="Genomic_DNA"/>
</dbReference>
<protein>
    <recommendedName>
        <fullName evidence="3">SET domain-containing protein</fullName>
    </recommendedName>
</protein>
<dbReference type="GeneID" id="18258018"/>
<dbReference type="HOGENOM" id="CLU_089689_0_0_1"/>
<dbReference type="PANTHER" id="PTHR47332">
    <property type="entry name" value="SET DOMAIN-CONTAINING PROTEIN 5"/>
    <property type="match status" value="1"/>
</dbReference>
<evidence type="ECO:0000313" key="2">
    <source>
        <dbReference type="Proteomes" id="UP000008066"/>
    </source>
</evidence>
<dbReference type="eggNOG" id="KOG2084">
    <property type="taxonomic scope" value="Eukaryota"/>
</dbReference>
<dbReference type="OMA" id="HAIVMTE"/>
<sequence length="247" mass="28397">MPAVLIGISFLTTTKPHHRRRIIKQAFNQLRAETKNQIYGLHQAGSPYQVDAILGPNAHTVMLADEVHVGLFTQLARINHACRPKLTLEVLAYRTIQPGEEITISYVPLEMPVDERKKYLKDHWGFDCRCELCRSSQSELEDSESWRRRMKSLKNTILSAKNEGFFHDAIVMAEEWLQFAEWEMVPPLEPEYHDMLAELHRLNGDRVNATKYARMAVDGWARLGSVDDEPLEKARVFLEQLSNGKGI</sequence>
<organism evidence="2">
    <name type="scientific">Chaetomium thermophilum (strain DSM 1495 / CBS 144.50 / IMI 039719)</name>
    <name type="common">Thermochaetoides thermophila</name>
    <dbReference type="NCBI Taxonomy" id="759272"/>
    <lineage>
        <taxon>Eukaryota</taxon>
        <taxon>Fungi</taxon>
        <taxon>Dikarya</taxon>
        <taxon>Ascomycota</taxon>
        <taxon>Pezizomycotina</taxon>
        <taxon>Sordariomycetes</taxon>
        <taxon>Sordariomycetidae</taxon>
        <taxon>Sordariales</taxon>
        <taxon>Chaetomiaceae</taxon>
        <taxon>Thermochaetoides</taxon>
    </lineage>
</organism>
<dbReference type="STRING" id="759272.G0S4D6"/>
<accession>G0S4D6</accession>
<dbReference type="RefSeq" id="XP_006694390.1">
    <property type="nucleotide sequence ID" value="XM_006694327.1"/>
</dbReference>
<name>G0S4D6_CHATD</name>
<proteinExistence type="predicted"/>
<dbReference type="SUPFAM" id="SSF82199">
    <property type="entry name" value="SET domain"/>
    <property type="match status" value="1"/>
</dbReference>
<gene>
    <name evidence="1" type="ORF">CTHT_0039800</name>
</gene>
<keyword evidence="2" id="KW-1185">Reference proteome</keyword>